<evidence type="ECO:0000313" key="4">
    <source>
        <dbReference type="Proteomes" id="UP001620645"/>
    </source>
</evidence>
<feature type="region of interest" description="Disordered" evidence="1">
    <location>
        <begin position="1"/>
        <end position="23"/>
    </location>
</feature>
<keyword evidence="2" id="KW-0472">Membrane</keyword>
<dbReference type="PANTHER" id="PTHR38612">
    <property type="entry name" value="PROTEIN DCT-5-RELATED"/>
    <property type="match status" value="1"/>
</dbReference>
<sequence length="138" mass="15563">MEATAPMATSTDEGGSPRANMEEGLLPLPRDSVTLSVPSSRLKMPRRSKESLAFHRDPFNRPELVHTLRGRELVLFVLLYAIGVIAIVFIFECTMPVFWINDQSRAEQRRRAAIVVRSAQKVMLDREMPSSIGPLRKT</sequence>
<proteinExistence type="predicted"/>
<dbReference type="PANTHER" id="PTHR38612:SF2">
    <property type="entry name" value="PROTEIN DCT-5"/>
    <property type="match status" value="1"/>
</dbReference>
<dbReference type="Proteomes" id="UP001620645">
    <property type="component" value="Unassembled WGS sequence"/>
</dbReference>
<name>A0ABD2IWR5_HETSC</name>
<comment type="caution">
    <text evidence="3">The sequence shown here is derived from an EMBL/GenBank/DDBJ whole genome shotgun (WGS) entry which is preliminary data.</text>
</comment>
<keyword evidence="2" id="KW-0812">Transmembrane</keyword>
<protein>
    <submittedName>
        <fullName evidence="3">Uncharacterized protein</fullName>
    </submittedName>
</protein>
<evidence type="ECO:0000313" key="3">
    <source>
        <dbReference type="EMBL" id="KAL3077778.1"/>
    </source>
</evidence>
<feature type="transmembrane region" description="Helical" evidence="2">
    <location>
        <begin position="73"/>
        <end position="100"/>
    </location>
</feature>
<evidence type="ECO:0000256" key="2">
    <source>
        <dbReference type="SAM" id="Phobius"/>
    </source>
</evidence>
<evidence type="ECO:0000256" key="1">
    <source>
        <dbReference type="SAM" id="MobiDB-lite"/>
    </source>
</evidence>
<organism evidence="3 4">
    <name type="scientific">Heterodera schachtii</name>
    <name type="common">Sugarbeet cyst nematode worm</name>
    <name type="synonym">Tylenchus schachtii</name>
    <dbReference type="NCBI Taxonomy" id="97005"/>
    <lineage>
        <taxon>Eukaryota</taxon>
        <taxon>Metazoa</taxon>
        <taxon>Ecdysozoa</taxon>
        <taxon>Nematoda</taxon>
        <taxon>Chromadorea</taxon>
        <taxon>Rhabditida</taxon>
        <taxon>Tylenchina</taxon>
        <taxon>Tylenchomorpha</taxon>
        <taxon>Tylenchoidea</taxon>
        <taxon>Heteroderidae</taxon>
        <taxon>Heteroderinae</taxon>
        <taxon>Heterodera</taxon>
    </lineage>
</organism>
<keyword evidence="4" id="KW-1185">Reference proteome</keyword>
<accession>A0ABD2IWR5</accession>
<reference evidence="3 4" key="1">
    <citation type="submission" date="2024-10" db="EMBL/GenBank/DDBJ databases">
        <authorList>
            <person name="Kim D."/>
        </authorList>
    </citation>
    <scope>NUCLEOTIDE SEQUENCE [LARGE SCALE GENOMIC DNA]</scope>
    <source>
        <strain evidence="3">Taebaek</strain>
    </source>
</reference>
<dbReference type="AlphaFoldDB" id="A0ABD2IWR5"/>
<dbReference type="EMBL" id="JBICCN010000320">
    <property type="protein sequence ID" value="KAL3077778.1"/>
    <property type="molecule type" value="Genomic_DNA"/>
</dbReference>
<gene>
    <name evidence="3" type="ORF">niasHS_011581</name>
</gene>
<keyword evidence="2" id="KW-1133">Transmembrane helix</keyword>
<dbReference type="InterPro" id="IPR035161">
    <property type="entry name" value="DUF5332"/>
</dbReference>